<name>A0A226D6E3_FOLCA</name>
<comment type="caution">
    <text evidence="5">The sequence shown here is derived from an EMBL/GenBank/DDBJ whole genome shotgun (WGS) entry which is preliminary data.</text>
</comment>
<evidence type="ECO:0000256" key="1">
    <source>
        <dbReference type="PIRSR" id="PIRSR001221-1"/>
    </source>
</evidence>
<keyword evidence="3" id="KW-0472">Membrane</keyword>
<dbReference type="GO" id="GO:0004040">
    <property type="term" value="F:amidase activity"/>
    <property type="evidence" value="ECO:0007669"/>
    <property type="project" value="TreeGrafter"/>
</dbReference>
<protein>
    <submittedName>
        <fullName evidence="5">Fatty acid amide hydrolase 1</fullName>
    </submittedName>
</protein>
<feature type="transmembrane region" description="Helical" evidence="3">
    <location>
        <begin position="12"/>
        <end position="29"/>
    </location>
</feature>
<dbReference type="SUPFAM" id="SSF75304">
    <property type="entry name" value="Amidase signature (AS) enzymes"/>
    <property type="match status" value="1"/>
</dbReference>
<dbReference type="InterPro" id="IPR052096">
    <property type="entry name" value="Endocannabinoid_amidase"/>
</dbReference>
<dbReference type="Gene3D" id="3.90.1300.10">
    <property type="entry name" value="Amidase signature (AS) domain"/>
    <property type="match status" value="1"/>
</dbReference>
<evidence type="ECO:0000256" key="2">
    <source>
        <dbReference type="PIRSR" id="PIRSR001221-2"/>
    </source>
</evidence>
<feature type="active site" description="Charge relay system" evidence="1">
    <location>
        <position position="220"/>
    </location>
</feature>
<reference evidence="5 6" key="1">
    <citation type="submission" date="2015-12" db="EMBL/GenBank/DDBJ databases">
        <title>The genome of Folsomia candida.</title>
        <authorList>
            <person name="Faddeeva A."/>
            <person name="Derks M.F."/>
            <person name="Anvar Y."/>
            <person name="Smit S."/>
            <person name="Van Straalen N."/>
            <person name="Roelofs D."/>
        </authorList>
    </citation>
    <scope>NUCLEOTIDE SEQUENCE [LARGE SCALE GENOMIC DNA]</scope>
    <source>
        <strain evidence="5 6">VU population</strain>
        <tissue evidence="5">Whole body</tissue>
    </source>
</reference>
<gene>
    <name evidence="5" type="ORF">Fcan01_24705</name>
</gene>
<dbReference type="GO" id="GO:0017064">
    <property type="term" value="F:fatty acid amide hydrolase activity"/>
    <property type="evidence" value="ECO:0007669"/>
    <property type="project" value="TreeGrafter"/>
</dbReference>
<keyword evidence="5" id="KW-0378">Hydrolase</keyword>
<dbReference type="Pfam" id="PF01425">
    <property type="entry name" value="Amidase"/>
    <property type="match status" value="1"/>
</dbReference>
<organism evidence="5 6">
    <name type="scientific">Folsomia candida</name>
    <name type="common">Springtail</name>
    <dbReference type="NCBI Taxonomy" id="158441"/>
    <lineage>
        <taxon>Eukaryota</taxon>
        <taxon>Metazoa</taxon>
        <taxon>Ecdysozoa</taxon>
        <taxon>Arthropoda</taxon>
        <taxon>Hexapoda</taxon>
        <taxon>Collembola</taxon>
        <taxon>Entomobryomorpha</taxon>
        <taxon>Isotomoidea</taxon>
        <taxon>Isotomidae</taxon>
        <taxon>Proisotominae</taxon>
        <taxon>Folsomia</taxon>
    </lineage>
</organism>
<dbReference type="PANTHER" id="PTHR45847:SF6">
    <property type="entry name" value="FATTY ACID AMIDE HYDROLASE"/>
    <property type="match status" value="1"/>
</dbReference>
<evidence type="ECO:0000259" key="4">
    <source>
        <dbReference type="Pfam" id="PF01425"/>
    </source>
</evidence>
<dbReference type="OMA" id="GMQPWKY"/>
<dbReference type="PIRSF" id="PIRSF001221">
    <property type="entry name" value="Amidase_fungi"/>
    <property type="match status" value="1"/>
</dbReference>
<keyword evidence="3" id="KW-1133">Transmembrane helix</keyword>
<feature type="active site" description="Acyl-ester intermediate" evidence="1">
    <location>
        <position position="244"/>
    </location>
</feature>
<evidence type="ECO:0000313" key="5">
    <source>
        <dbReference type="EMBL" id="OXA40434.1"/>
    </source>
</evidence>
<dbReference type="Proteomes" id="UP000198287">
    <property type="component" value="Unassembled WGS sequence"/>
</dbReference>
<feature type="active site" description="Charge relay system" evidence="1">
    <location>
        <position position="145"/>
    </location>
</feature>
<keyword evidence="6" id="KW-1185">Reference proteome</keyword>
<dbReference type="OrthoDB" id="6428749at2759"/>
<dbReference type="AlphaFoldDB" id="A0A226D6E3"/>
<proteinExistence type="predicted"/>
<dbReference type="GO" id="GO:0009062">
    <property type="term" value="P:fatty acid catabolic process"/>
    <property type="evidence" value="ECO:0007669"/>
    <property type="project" value="TreeGrafter"/>
</dbReference>
<feature type="binding site" evidence="2">
    <location>
        <position position="194"/>
    </location>
    <ligand>
        <name>substrate</name>
    </ligand>
</feature>
<dbReference type="InterPro" id="IPR023631">
    <property type="entry name" value="Amidase_dom"/>
</dbReference>
<feature type="binding site" evidence="2">
    <location>
        <position position="220"/>
    </location>
    <ligand>
        <name>substrate</name>
    </ligand>
</feature>
<dbReference type="EMBL" id="LNIX01000033">
    <property type="protein sequence ID" value="OXA40434.1"/>
    <property type="molecule type" value="Genomic_DNA"/>
</dbReference>
<feature type="domain" description="Amidase" evidence="4">
    <location>
        <begin position="94"/>
        <end position="569"/>
    </location>
</feature>
<evidence type="ECO:0000256" key="3">
    <source>
        <dbReference type="SAM" id="Phobius"/>
    </source>
</evidence>
<dbReference type="InterPro" id="IPR036928">
    <property type="entry name" value="AS_sf"/>
</dbReference>
<evidence type="ECO:0000313" key="6">
    <source>
        <dbReference type="Proteomes" id="UP000198287"/>
    </source>
</evidence>
<accession>A0A226D6E3</accession>
<feature type="binding site" evidence="2">
    <location>
        <begin position="241"/>
        <end position="244"/>
    </location>
    <ligand>
        <name>substrate</name>
    </ligand>
</feature>
<dbReference type="STRING" id="158441.A0A226D6E3"/>
<sequence>MIIFTEEFKIYVLPWISLSVTLYIAYYVYTNILCAIHDKIKVRRIIHKKQKEREHAFQKLENRYKLDAKSEKILQLPLDQLLTELRKRKLTAIEVLDAFMAKALKETREYNSITEFVPQAHIWAAQLDDLKEVRGPLHGLPISVKDNCNIEGMDSTLGFAKYLYKPEIENANLIASLKDLGAIVFCKTNVPQSLFCWGCGNPIFGETRNPFNRLLSPGGSSGGEASLIASGGSALGIGTDIGGSCRIPAHMCGVSGFKPTKMRLSPVGFKSTVSGVVGLNGGPGIISKSAGLIAAVFKELTMPGVQNKYDRLTVPITWDEKTFTSAKPLRIGYYTSLKFFPAVGDTEKVVLDAKSALEAEGHILVPFEMGDGFDVAELVSDFAYADDGYNSLKIWKDEPIAQSAIFHYVMCRIPRCVRRFLAYIMSCKCLPTFYFYSTRVAAFFRGGATKSRELWSSMEKRRQILEDVLAQWHRLNLDLVLCPTFAFASVPIKAAGKLKPACIYTMIWNLLDFPVGTVSFGTESGTKVDSYDNEDDFLLKTAQKALKSSAGMPIGVQVVGLPFQEEVVLRAMKELEYLRSIK</sequence>
<dbReference type="PANTHER" id="PTHR45847">
    <property type="entry name" value="FATTY ACID AMIDE HYDROLASE"/>
    <property type="match status" value="1"/>
</dbReference>
<keyword evidence="3" id="KW-0812">Transmembrane</keyword>